<feature type="compositionally biased region" description="Basic and acidic residues" evidence="8">
    <location>
        <begin position="40"/>
        <end position="52"/>
    </location>
</feature>
<dbReference type="eggNOG" id="ENOG502ST7T">
    <property type="taxonomic scope" value="Eukaryota"/>
</dbReference>
<comment type="similarity">
    <text evidence="2">Belongs to the SLX4 family.</text>
</comment>
<reference evidence="9 10" key="1">
    <citation type="journal article" date="2012" name="Science">
        <title>The Paleozoic origin of enzymatic lignin decomposition reconstructed from 31 fungal genomes.</title>
        <authorList>
            <person name="Floudas D."/>
            <person name="Binder M."/>
            <person name="Riley R."/>
            <person name="Barry K."/>
            <person name="Blanchette R.A."/>
            <person name="Henrissat B."/>
            <person name="Martinez A.T."/>
            <person name="Otillar R."/>
            <person name="Spatafora J.W."/>
            <person name="Yadav J.S."/>
            <person name="Aerts A."/>
            <person name="Benoit I."/>
            <person name="Boyd A."/>
            <person name="Carlson A."/>
            <person name="Copeland A."/>
            <person name="Coutinho P.M."/>
            <person name="de Vries R.P."/>
            <person name="Ferreira P."/>
            <person name="Findley K."/>
            <person name="Foster B."/>
            <person name="Gaskell J."/>
            <person name="Glotzer D."/>
            <person name="Gorecki P."/>
            <person name="Heitman J."/>
            <person name="Hesse C."/>
            <person name="Hori C."/>
            <person name="Igarashi K."/>
            <person name="Jurgens J.A."/>
            <person name="Kallen N."/>
            <person name="Kersten P."/>
            <person name="Kohler A."/>
            <person name="Kuees U."/>
            <person name="Kumar T.K.A."/>
            <person name="Kuo A."/>
            <person name="LaButti K."/>
            <person name="Larrondo L.F."/>
            <person name="Lindquist E."/>
            <person name="Ling A."/>
            <person name="Lombard V."/>
            <person name="Lucas S."/>
            <person name="Lundell T."/>
            <person name="Martin R."/>
            <person name="McLaughlin D.J."/>
            <person name="Morgenstern I."/>
            <person name="Morin E."/>
            <person name="Murat C."/>
            <person name="Nagy L.G."/>
            <person name="Nolan M."/>
            <person name="Ohm R.A."/>
            <person name="Patyshakuliyeva A."/>
            <person name="Rokas A."/>
            <person name="Ruiz-Duenas F.J."/>
            <person name="Sabat G."/>
            <person name="Salamov A."/>
            <person name="Samejima M."/>
            <person name="Schmutz J."/>
            <person name="Slot J.C."/>
            <person name="St John F."/>
            <person name="Stenlid J."/>
            <person name="Sun H."/>
            <person name="Sun S."/>
            <person name="Syed K."/>
            <person name="Tsang A."/>
            <person name="Wiebenga A."/>
            <person name="Young D."/>
            <person name="Pisabarro A."/>
            <person name="Eastwood D.C."/>
            <person name="Martin F."/>
            <person name="Cullen D."/>
            <person name="Grigoriev I.V."/>
            <person name="Hibbett D.S."/>
        </authorList>
    </citation>
    <scope>NUCLEOTIDE SEQUENCE</scope>
    <source>
        <strain evidence="10">FP-58527</strain>
    </source>
</reference>
<dbReference type="STRING" id="743788.S8FWW0"/>
<evidence type="ECO:0000256" key="1">
    <source>
        <dbReference type="ARBA" id="ARBA00004123"/>
    </source>
</evidence>
<feature type="region of interest" description="Disordered" evidence="8">
    <location>
        <begin position="562"/>
        <end position="627"/>
    </location>
</feature>
<feature type="compositionally biased region" description="Basic and acidic residues" evidence="8">
    <location>
        <begin position="367"/>
        <end position="376"/>
    </location>
</feature>
<feature type="compositionally biased region" description="Basic residues" evidence="8">
    <location>
        <begin position="53"/>
        <end position="62"/>
    </location>
</feature>
<feature type="region of interest" description="Disordered" evidence="8">
    <location>
        <begin position="472"/>
        <end position="526"/>
    </location>
</feature>
<organism evidence="9 10">
    <name type="scientific">Fomitopsis schrenkii</name>
    <name type="common">Brown rot fungus</name>
    <dbReference type="NCBI Taxonomy" id="2126942"/>
    <lineage>
        <taxon>Eukaryota</taxon>
        <taxon>Fungi</taxon>
        <taxon>Dikarya</taxon>
        <taxon>Basidiomycota</taxon>
        <taxon>Agaricomycotina</taxon>
        <taxon>Agaricomycetes</taxon>
        <taxon>Polyporales</taxon>
        <taxon>Fomitopsis</taxon>
    </lineage>
</organism>
<keyword evidence="4" id="KW-0233">DNA recombination</keyword>
<feature type="compositionally biased region" description="Low complexity" evidence="8">
    <location>
        <begin position="82"/>
        <end position="98"/>
    </location>
</feature>
<dbReference type="GO" id="GO:0006260">
    <property type="term" value="P:DNA replication"/>
    <property type="evidence" value="ECO:0007669"/>
    <property type="project" value="InterPro"/>
</dbReference>
<feature type="region of interest" description="Disordered" evidence="8">
    <location>
        <begin position="80"/>
        <end position="123"/>
    </location>
</feature>
<protein>
    <recommendedName>
        <fullName evidence="7">Structure-specific endonuclease subunit SLX4</fullName>
    </recommendedName>
</protein>
<accession>S8FWW0</accession>
<feature type="region of interest" description="Disordered" evidence="8">
    <location>
        <begin position="362"/>
        <end position="394"/>
    </location>
</feature>
<comment type="subcellular location">
    <subcellularLocation>
        <location evidence="1">Nucleus</location>
    </subcellularLocation>
</comment>
<feature type="compositionally biased region" description="Basic and acidic residues" evidence="8">
    <location>
        <begin position="582"/>
        <end position="595"/>
    </location>
</feature>
<feature type="region of interest" description="Disordered" evidence="8">
    <location>
        <begin position="155"/>
        <end position="232"/>
    </location>
</feature>
<feature type="compositionally biased region" description="Low complexity" evidence="8">
    <location>
        <begin position="169"/>
        <end position="181"/>
    </location>
</feature>
<dbReference type="AlphaFoldDB" id="S8FWW0"/>
<evidence type="ECO:0000256" key="8">
    <source>
        <dbReference type="SAM" id="MobiDB-lite"/>
    </source>
</evidence>
<dbReference type="InParanoid" id="S8FWW0"/>
<sequence>MHRTPGTLAPTHLAARARLTPVGARVHTGHANVSEVSDSEPEREGRRKTEKQSRKRQKKHHLPLQCQADVIELTDSQEPILTQPTSQPSQVPPTTQSVISIHDDSSEGGIPDEGRRDNQEPKVLDEDIIEISEGTTDDPSMPSAHVLLATRPQSPEYVEPPIDIPQPISARSSSSRTSPDASDSEDEPRAGLNLKLKSFAYAGSTSGRSRNPSSANTASRSGSVISAASVPKRTRAQSKAKASFADEFSDADLARLLKCVSCDLTWTTRKSAAQKVKHIQTCAKKRALTDSTVAFLLRSELAVAPPLPEKKGSAEEKAKEPGTLLETWTDGTNKKRTKRGTAPETVRSLADTRGQILDRARALLSDKQPRRDDKELTTAQVGDGQAQMPPPTQTFGESALARSRHLQQDTVQPIAFASTQQFAPSKLAQFTATSITTVNTAGRKPSMPPPTQGFAPSRLGTTTSSARIFDAANEPSGSHFSFIPPPSRSANAASPMSPRMGSPPVDRHSPSSISISSGSDLESPQHVDVDVIEYDERPEDWGMDEAYLHFDPDVPFEDHAQPAVEQRSLSPAGPSQLSVSTRETEPRYAATREPEVTATVPPAKKPRSRKGKQPVSSPHVKESMPEATDAEFESRMHAAIMQDKALHLRIIRYEPIHFDVFMQLATDAELVPARKLGVAKSRVRAFLDKMAIHFYGADGLGGDRTRKRHP</sequence>
<evidence type="ECO:0000256" key="5">
    <source>
        <dbReference type="ARBA" id="ARBA00023204"/>
    </source>
</evidence>
<evidence type="ECO:0000256" key="4">
    <source>
        <dbReference type="ARBA" id="ARBA00023172"/>
    </source>
</evidence>
<feature type="compositionally biased region" description="Low complexity" evidence="8">
    <location>
        <begin position="510"/>
        <end position="519"/>
    </location>
</feature>
<dbReference type="GO" id="GO:0033557">
    <property type="term" value="C:Slx1-Slx4 complex"/>
    <property type="evidence" value="ECO:0007669"/>
    <property type="project" value="InterPro"/>
</dbReference>
<dbReference type="Proteomes" id="UP000015241">
    <property type="component" value="Unassembled WGS sequence"/>
</dbReference>
<evidence type="ECO:0000256" key="7">
    <source>
        <dbReference type="ARBA" id="ARBA00029496"/>
    </source>
</evidence>
<dbReference type="Pfam" id="PF09494">
    <property type="entry name" value="Slx4"/>
    <property type="match status" value="1"/>
</dbReference>
<gene>
    <name evidence="9" type="ORF">FOMPIDRAFT_89403</name>
</gene>
<keyword evidence="5" id="KW-0234">DNA repair</keyword>
<proteinExistence type="inferred from homology"/>
<dbReference type="HOGENOM" id="CLU_408273_0_0_1"/>
<dbReference type="GO" id="GO:0006310">
    <property type="term" value="P:DNA recombination"/>
    <property type="evidence" value="ECO:0007669"/>
    <property type="project" value="UniProtKB-KW"/>
</dbReference>
<dbReference type="OrthoDB" id="5576441at2759"/>
<evidence type="ECO:0000313" key="10">
    <source>
        <dbReference type="Proteomes" id="UP000015241"/>
    </source>
</evidence>
<dbReference type="InterPro" id="IPR018574">
    <property type="entry name" value="Structure-sp_endonuc_su_Slx4"/>
</dbReference>
<feature type="region of interest" description="Disordered" evidence="8">
    <location>
        <begin position="28"/>
        <end position="66"/>
    </location>
</feature>
<keyword evidence="3" id="KW-0227">DNA damage</keyword>
<feature type="compositionally biased region" description="Low complexity" evidence="8">
    <location>
        <begin position="488"/>
        <end position="500"/>
    </location>
</feature>
<feature type="compositionally biased region" description="Basic and acidic residues" evidence="8">
    <location>
        <begin position="112"/>
        <end position="123"/>
    </location>
</feature>
<evidence type="ECO:0000256" key="3">
    <source>
        <dbReference type="ARBA" id="ARBA00022763"/>
    </source>
</evidence>
<feature type="compositionally biased region" description="Polar residues" evidence="8">
    <location>
        <begin position="203"/>
        <end position="226"/>
    </location>
</feature>
<name>S8FWW0_FOMSC</name>
<evidence type="ECO:0000313" key="9">
    <source>
        <dbReference type="EMBL" id="EPT02715.1"/>
    </source>
</evidence>
<evidence type="ECO:0000256" key="2">
    <source>
        <dbReference type="ARBA" id="ARBA00006661"/>
    </source>
</evidence>
<feature type="region of interest" description="Disordered" evidence="8">
    <location>
        <begin position="439"/>
        <end position="460"/>
    </location>
</feature>
<evidence type="ECO:0000256" key="6">
    <source>
        <dbReference type="ARBA" id="ARBA00023242"/>
    </source>
</evidence>
<dbReference type="EMBL" id="KE504133">
    <property type="protein sequence ID" value="EPT02715.1"/>
    <property type="molecule type" value="Genomic_DNA"/>
</dbReference>
<keyword evidence="6" id="KW-0539">Nucleus</keyword>
<dbReference type="GO" id="GO:0006281">
    <property type="term" value="P:DNA repair"/>
    <property type="evidence" value="ECO:0007669"/>
    <property type="project" value="UniProtKB-KW"/>
</dbReference>
<feature type="compositionally biased region" description="Polar residues" evidence="8">
    <location>
        <begin position="567"/>
        <end position="581"/>
    </location>
</feature>
<keyword evidence="10" id="KW-1185">Reference proteome</keyword>